<comment type="caution">
    <text evidence="1">The sequence shown here is derived from an EMBL/GenBank/DDBJ whole genome shotgun (WGS) entry which is preliminary data.</text>
</comment>
<gene>
    <name evidence="1" type="ORF">B0H03_10110</name>
</gene>
<dbReference type="Proteomes" id="UP000245674">
    <property type="component" value="Unassembled WGS sequence"/>
</dbReference>
<sequence>MASTVPPMTIAALATYLPTSVELAEDAEARGVLPSKNRSACGVSQVPVEHDLSAPDMAIRACTDALTGARVRPEDVSAIFYASTFFQGASFWSPAHYIAQSIGATNAIPIGISAMCNGSGTALDLTQRYLATSAPDAMVIVCTADRFPDASFDRWGGDYGVIYGDGATAGLFGGPARRRPFMRVLASQTIALSELESMHRPADGLYGSVSDEPVPHLVRPHKRAFLARHGKESLSQHFASALRSLIPKIHAQIDLPVGDPAVSQVYVPRVGADTIDSAYRPVLEEEFGLSIRHLAAQTGHLGAGDTIANLSESEKDDDNDSVRLFLSVGAGFTLTLIAAESVQ</sequence>
<protein>
    <submittedName>
        <fullName evidence="1">3-oxoacyl-[acyl-carrier-protein] synthase-3</fullName>
    </submittedName>
</protein>
<keyword evidence="2" id="KW-1185">Reference proteome</keyword>
<dbReference type="CDD" id="cd00827">
    <property type="entry name" value="init_cond_enzymes"/>
    <property type="match status" value="1"/>
</dbReference>
<evidence type="ECO:0000313" key="2">
    <source>
        <dbReference type="Proteomes" id="UP000245674"/>
    </source>
</evidence>
<evidence type="ECO:0000313" key="1">
    <source>
        <dbReference type="EMBL" id="PWJ66563.1"/>
    </source>
</evidence>
<dbReference type="EMBL" id="QGDV01000001">
    <property type="protein sequence ID" value="PWJ66563.1"/>
    <property type="molecule type" value="Genomic_DNA"/>
</dbReference>
<dbReference type="Gene3D" id="3.40.47.10">
    <property type="match status" value="2"/>
</dbReference>
<dbReference type="PANTHER" id="PTHR34069">
    <property type="entry name" value="3-OXOACYL-[ACYL-CARRIER-PROTEIN] SYNTHASE 3"/>
    <property type="match status" value="1"/>
</dbReference>
<accession>A0ABX5LLD9</accession>
<dbReference type="InterPro" id="IPR016039">
    <property type="entry name" value="Thiolase-like"/>
</dbReference>
<dbReference type="PANTHER" id="PTHR34069:SF2">
    <property type="entry name" value="BETA-KETOACYL-[ACYL-CARRIER-PROTEIN] SYNTHASE III"/>
    <property type="match status" value="1"/>
</dbReference>
<proteinExistence type="predicted"/>
<reference evidence="1 2" key="1">
    <citation type="submission" date="2018-03" db="EMBL/GenBank/DDBJ databases">
        <title>Genomic Encyclopedia of Type Strains, Phase III (KMG-III): the genomes of soil and plant-associated and newly described type strains.</title>
        <authorList>
            <person name="Whitman W."/>
        </authorList>
    </citation>
    <scope>NUCLEOTIDE SEQUENCE [LARGE SCALE GENOMIC DNA]</scope>
    <source>
        <strain evidence="1 2">VKM Ac-1602</strain>
    </source>
</reference>
<name>A0ABX5LLD9_9MICO</name>
<organism evidence="1 2">
    <name type="scientific">Rathayibacter iranicus NCPPB 2253 = VKM Ac-1602</name>
    <dbReference type="NCBI Taxonomy" id="1328868"/>
    <lineage>
        <taxon>Bacteria</taxon>
        <taxon>Bacillati</taxon>
        <taxon>Actinomycetota</taxon>
        <taxon>Actinomycetes</taxon>
        <taxon>Micrococcales</taxon>
        <taxon>Microbacteriaceae</taxon>
        <taxon>Rathayibacter</taxon>
    </lineage>
</organism>
<dbReference type="SUPFAM" id="SSF53901">
    <property type="entry name" value="Thiolase-like"/>
    <property type="match status" value="1"/>
</dbReference>